<organism evidence="2 3">
    <name type="scientific">Cohnella terricola</name>
    <dbReference type="NCBI Taxonomy" id="1289167"/>
    <lineage>
        <taxon>Bacteria</taxon>
        <taxon>Bacillati</taxon>
        <taxon>Bacillota</taxon>
        <taxon>Bacilli</taxon>
        <taxon>Bacillales</taxon>
        <taxon>Paenibacillaceae</taxon>
        <taxon>Cohnella</taxon>
    </lineage>
</organism>
<keyword evidence="1" id="KW-1133">Transmembrane helix</keyword>
<accession>A0A559JX05</accession>
<name>A0A559JX05_9BACL</name>
<dbReference type="AlphaFoldDB" id="A0A559JX05"/>
<protein>
    <submittedName>
        <fullName evidence="2">DUF4179 domain-containing protein</fullName>
    </submittedName>
</protein>
<keyword evidence="1" id="KW-0812">Transmembrane</keyword>
<comment type="caution">
    <text evidence="2">The sequence shown here is derived from an EMBL/GenBank/DDBJ whole genome shotgun (WGS) entry which is preliminary data.</text>
</comment>
<evidence type="ECO:0000313" key="2">
    <source>
        <dbReference type="EMBL" id="TVY04416.1"/>
    </source>
</evidence>
<feature type="transmembrane region" description="Helical" evidence="1">
    <location>
        <begin position="7"/>
        <end position="28"/>
    </location>
</feature>
<dbReference type="Proteomes" id="UP000316330">
    <property type="component" value="Unassembled WGS sequence"/>
</dbReference>
<gene>
    <name evidence="2" type="ORF">FPZ45_02205</name>
</gene>
<dbReference type="EMBL" id="VNJJ01000001">
    <property type="protein sequence ID" value="TVY04416.1"/>
    <property type="molecule type" value="Genomic_DNA"/>
</dbReference>
<dbReference type="OrthoDB" id="2626641at2"/>
<reference evidence="2 3" key="1">
    <citation type="submission" date="2019-07" db="EMBL/GenBank/DDBJ databases">
        <authorList>
            <person name="Kim J."/>
        </authorList>
    </citation>
    <scope>NUCLEOTIDE SEQUENCE [LARGE SCALE GENOMIC DNA]</scope>
    <source>
        <strain evidence="2 3">G13</strain>
    </source>
</reference>
<keyword evidence="3" id="KW-1185">Reference proteome</keyword>
<dbReference type="RefSeq" id="WP_144697916.1">
    <property type="nucleotide sequence ID" value="NZ_VNJJ01000001.1"/>
</dbReference>
<proteinExistence type="predicted"/>
<sequence length="166" mass="18526">MRRIASALTVLRRTIIIFLVIILAAYYIEQWVDSGKRGINDPMKELKADGAVATIPVGKSFAIDNDTFTADAVYVTNKQIMVTYTYRMKQRKVSWSFPEMSLKLITPDGQQLTSHSGGSSGFSWGARGNVSYGLPDHPADRVMLIYDLYDRYGEIELPLPKVGEGT</sequence>
<evidence type="ECO:0000313" key="3">
    <source>
        <dbReference type="Proteomes" id="UP000316330"/>
    </source>
</evidence>
<keyword evidence="1" id="KW-0472">Membrane</keyword>
<evidence type="ECO:0000256" key="1">
    <source>
        <dbReference type="SAM" id="Phobius"/>
    </source>
</evidence>